<name>A0A0D8JEP6_9BACT</name>
<dbReference type="Pfam" id="PF08281">
    <property type="entry name" value="Sigma70_r4_2"/>
    <property type="match status" value="1"/>
</dbReference>
<keyword evidence="2" id="KW-0805">Transcription regulation</keyword>
<dbReference type="SUPFAM" id="SSF88659">
    <property type="entry name" value="Sigma3 and sigma4 domains of RNA polymerase sigma factors"/>
    <property type="match status" value="1"/>
</dbReference>
<dbReference type="InterPro" id="IPR007627">
    <property type="entry name" value="RNA_pol_sigma70_r2"/>
</dbReference>
<feature type="domain" description="RNA polymerase sigma-70 region 2" evidence="5">
    <location>
        <begin position="27"/>
        <end position="87"/>
    </location>
</feature>
<dbReference type="GO" id="GO:0016987">
    <property type="term" value="F:sigma factor activity"/>
    <property type="evidence" value="ECO:0007669"/>
    <property type="project" value="UniProtKB-KW"/>
</dbReference>
<dbReference type="Gene3D" id="1.10.10.10">
    <property type="entry name" value="Winged helix-like DNA-binding domain superfamily/Winged helix DNA-binding domain"/>
    <property type="match status" value="1"/>
</dbReference>
<evidence type="ECO:0000313" key="7">
    <source>
        <dbReference type="EMBL" id="KJF45367.1"/>
    </source>
</evidence>
<keyword evidence="8" id="KW-1185">Reference proteome</keyword>
<evidence type="ECO:0000259" key="5">
    <source>
        <dbReference type="Pfam" id="PF04542"/>
    </source>
</evidence>
<accession>A0A0D8JEP6</accession>
<dbReference type="Gene3D" id="1.10.1740.10">
    <property type="match status" value="1"/>
</dbReference>
<evidence type="ECO:0008006" key="9">
    <source>
        <dbReference type="Google" id="ProtNLM"/>
    </source>
</evidence>
<comment type="caution">
    <text evidence="7">The sequence shown here is derived from an EMBL/GenBank/DDBJ whole genome shotgun (WGS) entry which is preliminary data.</text>
</comment>
<keyword evidence="3" id="KW-0731">Sigma factor</keyword>
<dbReference type="GO" id="GO:0003677">
    <property type="term" value="F:DNA binding"/>
    <property type="evidence" value="ECO:0007669"/>
    <property type="project" value="InterPro"/>
</dbReference>
<dbReference type="NCBIfam" id="TIGR02937">
    <property type="entry name" value="sigma70-ECF"/>
    <property type="match status" value="1"/>
</dbReference>
<dbReference type="RefSeq" id="WP_045027505.1">
    <property type="nucleotide sequence ID" value="NZ_JRHC01000001.1"/>
</dbReference>
<comment type="similarity">
    <text evidence="1">Belongs to the sigma-70 factor family. ECF subfamily.</text>
</comment>
<evidence type="ECO:0000259" key="6">
    <source>
        <dbReference type="Pfam" id="PF08281"/>
    </source>
</evidence>
<keyword evidence="4" id="KW-0804">Transcription</keyword>
<dbReference type="InterPro" id="IPR036388">
    <property type="entry name" value="WH-like_DNA-bd_sf"/>
</dbReference>
<dbReference type="InterPro" id="IPR013249">
    <property type="entry name" value="RNA_pol_sigma70_r4_t2"/>
</dbReference>
<dbReference type="InterPro" id="IPR013324">
    <property type="entry name" value="RNA_pol_sigma_r3/r4-like"/>
</dbReference>
<dbReference type="PANTHER" id="PTHR43133">
    <property type="entry name" value="RNA POLYMERASE ECF-TYPE SIGMA FACTO"/>
    <property type="match status" value="1"/>
</dbReference>
<dbReference type="AlphaFoldDB" id="A0A0D8JEP6"/>
<evidence type="ECO:0000256" key="4">
    <source>
        <dbReference type="ARBA" id="ARBA00023163"/>
    </source>
</evidence>
<dbReference type="PANTHER" id="PTHR43133:SF46">
    <property type="entry name" value="RNA POLYMERASE SIGMA-70 FACTOR ECF SUBFAMILY"/>
    <property type="match status" value="1"/>
</dbReference>
<dbReference type="Proteomes" id="UP000032544">
    <property type="component" value="Unassembled WGS sequence"/>
</dbReference>
<dbReference type="SUPFAM" id="SSF88946">
    <property type="entry name" value="Sigma2 domain of RNA polymerase sigma factors"/>
    <property type="match status" value="1"/>
</dbReference>
<dbReference type="OrthoDB" id="9782991at2"/>
<dbReference type="InterPro" id="IPR014284">
    <property type="entry name" value="RNA_pol_sigma-70_dom"/>
</dbReference>
<dbReference type="InterPro" id="IPR013325">
    <property type="entry name" value="RNA_pol_sigma_r2"/>
</dbReference>
<dbReference type="STRING" id="1544798.LH29_08335"/>
<proteinExistence type="inferred from homology"/>
<evidence type="ECO:0000256" key="1">
    <source>
        <dbReference type="ARBA" id="ARBA00010641"/>
    </source>
</evidence>
<gene>
    <name evidence="7" type="ORF">LH29_08335</name>
</gene>
<dbReference type="InterPro" id="IPR039425">
    <property type="entry name" value="RNA_pol_sigma-70-like"/>
</dbReference>
<reference evidence="7 8" key="1">
    <citation type="submission" date="2014-09" db="EMBL/GenBank/DDBJ databases">
        <title>Draft Genome Sequence of Draconibacterium sp. JN14CK-3.</title>
        <authorList>
            <person name="Dong C."/>
            <person name="Lai Q."/>
            <person name="Shao Z."/>
        </authorList>
    </citation>
    <scope>NUCLEOTIDE SEQUENCE [LARGE SCALE GENOMIC DNA]</scope>
    <source>
        <strain evidence="7 8">JN14CK-3</strain>
    </source>
</reference>
<feature type="domain" description="RNA polymerase sigma factor 70 region 4 type 2" evidence="6">
    <location>
        <begin position="125"/>
        <end position="176"/>
    </location>
</feature>
<organism evidence="7 8">
    <name type="scientific">Draconibacterium sediminis</name>
    <dbReference type="NCBI Taxonomy" id="1544798"/>
    <lineage>
        <taxon>Bacteria</taxon>
        <taxon>Pseudomonadati</taxon>
        <taxon>Bacteroidota</taxon>
        <taxon>Bacteroidia</taxon>
        <taxon>Marinilabiliales</taxon>
        <taxon>Prolixibacteraceae</taxon>
        <taxon>Draconibacterium</taxon>
    </lineage>
</organism>
<sequence>MKGIDSNTDRLLISGLKHGNHTCFEKLYELYATQLFNFSYKLLKSKDAAEDIVQETFVKIWHKRSDIKIKGSFRSLLITIALNDIRASFNKIAKENGLKNDLLYHLSANSEKYSAEDDYERLLTILENIVSSLPEKRRIIFTKKKLEGKKARDIAAELNVSEKTVEYHVTQAMKFLKSEFKVQGISGAILLFILTKFHNRQSL</sequence>
<evidence type="ECO:0000256" key="2">
    <source>
        <dbReference type="ARBA" id="ARBA00023015"/>
    </source>
</evidence>
<dbReference type="Pfam" id="PF04542">
    <property type="entry name" value="Sigma70_r2"/>
    <property type="match status" value="1"/>
</dbReference>
<evidence type="ECO:0000256" key="3">
    <source>
        <dbReference type="ARBA" id="ARBA00023082"/>
    </source>
</evidence>
<dbReference type="GO" id="GO:0006352">
    <property type="term" value="P:DNA-templated transcription initiation"/>
    <property type="evidence" value="ECO:0007669"/>
    <property type="project" value="InterPro"/>
</dbReference>
<protein>
    <recommendedName>
        <fullName evidence="9">HTH luxR-type domain-containing protein</fullName>
    </recommendedName>
</protein>
<evidence type="ECO:0000313" key="8">
    <source>
        <dbReference type="Proteomes" id="UP000032544"/>
    </source>
</evidence>
<dbReference type="EMBL" id="JRHC01000001">
    <property type="protein sequence ID" value="KJF45367.1"/>
    <property type="molecule type" value="Genomic_DNA"/>
</dbReference>